<dbReference type="Proteomes" id="UP000321901">
    <property type="component" value="Unassembled WGS sequence"/>
</dbReference>
<dbReference type="Gene3D" id="3.20.20.70">
    <property type="entry name" value="Aldolase class I"/>
    <property type="match status" value="1"/>
</dbReference>
<gene>
    <name evidence="2" type="primary">glpP</name>
    <name evidence="2" type="ORF">SLU01_02200</name>
</gene>
<dbReference type="SUPFAM" id="SSF110391">
    <property type="entry name" value="GlpP-like"/>
    <property type="match status" value="1"/>
</dbReference>
<dbReference type="GO" id="GO:0003723">
    <property type="term" value="F:RNA binding"/>
    <property type="evidence" value="ECO:0007669"/>
    <property type="project" value="UniProtKB-KW"/>
</dbReference>
<dbReference type="AlphaFoldDB" id="A0A511Z376"/>
<proteinExistence type="predicted"/>
<organism evidence="2 3">
    <name type="scientific">Sporosarcina luteola</name>
    <dbReference type="NCBI Taxonomy" id="582850"/>
    <lineage>
        <taxon>Bacteria</taxon>
        <taxon>Bacillati</taxon>
        <taxon>Bacillota</taxon>
        <taxon>Bacilli</taxon>
        <taxon>Bacillales</taxon>
        <taxon>Caryophanaceae</taxon>
        <taxon>Sporosarcina</taxon>
    </lineage>
</organism>
<dbReference type="PIRSF" id="PIRSF016897">
    <property type="entry name" value="GlpP"/>
    <property type="match status" value="1"/>
</dbReference>
<dbReference type="RefSeq" id="WP_147054423.1">
    <property type="nucleotide sequence ID" value="NZ_BJYL01000003.1"/>
</dbReference>
<dbReference type="GO" id="GO:0001072">
    <property type="term" value="F:transcription antitermination factor activity, RNA binding"/>
    <property type="evidence" value="ECO:0007669"/>
    <property type="project" value="TreeGrafter"/>
</dbReference>
<dbReference type="OrthoDB" id="9799580at2"/>
<evidence type="ECO:0000256" key="1">
    <source>
        <dbReference type="PIRNR" id="PIRNR016897"/>
    </source>
</evidence>
<accession>A0A511Z376</accession>
<sequence length="177" mass="19878">MGKKIIPAIRNMKDFDDVLKTDHELIIFLETRLSQLESTVKYAKQHKKKVLIHADLVQGLKVDEYGLEYLIHNVKVDGIISTKANVIASAKKHNIIGIQRLFALDSHALNHNLNICKKIKPDYIEILPGVIPDIIKKIYDETGIPIIAGGLIRTEKDVDNAINSSAYAVTTSNKDLW</sequence>
<comment type="caution">
    <text evidence="2">The sequence shown here is derived from an EMBL/GenBank/DDBJ whole genome shotgun (WGS) entry which is preliminary data.</text>
</comment>
<dbReference type="GO" id="GO:0045893">
    <property type="term" value="P:positive regulation of DNA-templated transcription"/>
    <property type="evidence" value="ECO:0007669"/>
    <property type="project" value="TreeGrafter"/>
</dbReference>
<keyword evidence="1" id="KW-0694">RNA-binding</keyword>
<dbReference type="InterPro" id="IPR006699">
    <property type="entry name" value="GlpP"/>
</dbReference>
<dbReference type="InterPro" id="IPR013785">
    <property type="entry name" value="Aldolase_TIM"/>
</dbReference>
<reference evidence="2 3" key="1">
    <citation type="submission" date="2019-07" db="EMBL/GenBank/DDBJ databases">
        <title>Whole genome shotgun sequence of Sporosarcina luteola NBRC 105378.</title>
        <authorList>
            <person name="Hosoyama A."/>
            <person name="Uohara A."/>
            <person name="Ohji S."/>
            <person name="Ichikawa N."/>
        </authorList>
    </citation>
    <scope>NUCLEOTIDE SEQUENCE [LARGE SCALE GENOMIC DNA]</scope>
    <source>
        <strain evidence="2 3">NBRC 105378</strain>
    </source>
</reference>
<name>A0A511Z376_9BACL</name>
<keyword evidence="3" id="KW-1185">Reference proteome</keyword>
<dbReference type="PANTHER" id="PTHR35787:SF1">
    <property type="entry name" value="GLYCEROL UPTAKE OPERON ANTITERMINATOR REGULATORY PROTEIN"/>
    <property type="match status" value="1"/>
</dbReference>
<keyword evidence="1" id="KW-0805">Transcription regulation</keyword>
<dbReference type="GO" id="GO:0006071">
    <property type="term" value="P:glycerol metabolic process"/>
    <property type="evidence" value="ECO:0007669"/>
    <property type="project" value="UniProtKB-UniRule"/>
</dbReference>
<protein>
    <recommendedName>
        <fullName evidence="1">Glycerol uptake operon antiterminator regulatory protein</fullName>
    </recommendedName>
</protein>
<keyword evidence="1" id="KW-0319">Glycerol metabolism</keyword>
<dbReference type="PANTHER" id="PTHR35787">
    <property type="entry name" value="GLYCEROL UPTAKE OPERON ANTITERMINATOR REGULATORY PROTEIN"/>
    <property type="match status" value="1"/>
</dbReference>
<dbReference type="Pfam" id="PF04309">
    <property type="entry name" value="G3P_antiterm"/>
    <property type="match status" value="1"/>
</dbReference>
<evidence type="ECO:0000313" key="3">
    <source>
        <dbReference type="Proteomes" id="UP000321901"/>
    </source>
</evidence>
<evidence type="ECO:0000313" key="2">
    <source>
        <dbReference type="EMBL" id="GEN81908.1"/>
    </source>
</evidence>
<dbReference type="EMBL" id="BJYL01000003">
    <property type="protein sequence ID" value="GEN81908.1"/>
    <property type="molecule type" value="Genomic_DNA"/>
</dbReference>
<comment type="function">
    <text evidence="1">Regulates expression of the glpD operon. In the presence of glycerol 3-phosphate (G3P) causes antitermination of transcription of glpD at the inverted repeat of the leader region to enhance its transcription. Binds and stabilizes glpD leader mRNA.</text>
</comment>
<keyword evidence="1" id="KW-0804">Transcription</keyword>